<keyword evidence="4 9" id="KW-0812">Transmembrane</keyword>
<keyword evidence="13" id="KW-1185">Reference proteome</keyword>
<evidence type="ECO:0000256" key="8">
    <source>
        <dbReference type="ARBA" id="ARBA00023136"/>
    </source>
</evidence>
<dbReference type="PANTHER" id="PTHR33162">
    <property type="entry name" value="SEC-INDEPENDENT PROTEIN TRANSLOCASE PROTEIN TATA, CHLOROPLASTIC"/>
    <property type="match status" value="1"/>
</dbReference>
<evidence type="ECO:0000256" key="5">
    <source>
        <dbReference type="ARBA" id="ARBA00022927"/>
    </source>
</evidence>
<reference evidence="12" key="1">
    <citation type="submission" date="2023-07" db="EMBL/GenBank/DDBJ databases">
        <title>Genomic Encyclopedia of Type Strains, Phase IV (KMG-IV): sequencing the most valuable type-strain genomes for metagenomic binning, comparative biology and taxonomic classification.</title>
        <authorList>
            <person name="Goeker M."/>
        </authorList>
    </citation>
    <scope>NUCLEOTIDE SEQUENCE</scope>
    <source>
        <strain evidence="12">DSM 21202</strain>
    </source>
</reference>
<evidence type="ECO:0000256" key="10">
    <source>
        <dbReference type="SAM" id="MobiDB-lite"/>
    </source>
</evidence>
<comment type="function">
    <text evidence="9">Part of the twin-arginine translocation (Tat) system that transports large folded proteins containing a characteristic twin-arginine motif in their signal peptide across membranes. Together with TatC, TatB is part of a receptor directly interacting with Tat signal peptides. TatB may form an oligomeric binding site that transiently accommodates folded Tat precursor proteins before their translocation.</text>
</comment>
<dbReference type="Pfam" id="PF02416">
    <property type="entry name" value="TatA_B_E"/>
    <property type="match status" value="1"/>
</dbReference>
<dbReference type="PANTHER" id="PTHR33162:SF1">
    <property type="entry name" value="SEC-INDEPENDENT PROTEIN TRANSLOCASE PROTEIN TATA, CHLOROPLASTIC"/>
    <property type="match status" value="1"/>
</dbReference>
<feature type="compositionally biased region" description="Low complexity" evidence="10">
    <location>
        <begin position="120"/>
        <end position="134"/>
    </location>
</feature>
<dbReference type="InterPro" id="IPR003369">
    <property type="entry name" value="TatA/B/E"/>
</dbReference>
<evidence type="ECO:0000256" key="3">
    <source>
        <dbReference type="ARBA" id="ARBA00022475"/>
    </source>
</evidence>
<comment type="subcellular location">
    <subcellularLocation>
        <location evidence="9">Cell membrane</location>
        <topology evidence="9">Single-pass membrane protein</topology>
    </subcellularLocation>
    <subcellularLocation>
        <location evidence="1">Membrane</location>
        <topology evidence="1">Single-pass membrane protein</topology>
    </subcellularLocation>
</comment>
<evidence type="ECO:0000256" key="6">
    <source>
        <dbReference type="ARBA" id="ARBA00022989"/>
    </source>
</evidence>
<evidence type="ECO:0000256" key="11">
    <source>
        <dbReference type="SAM" id="Phobius"/>
    </source>
</evidence>
<dbReference type="GO" id="GO:0008320">
    <property type="term" value="F:protein transmembrane transporter activity"/>
    <property type="evidence" value="ECO:0007669"/>
    <property type="project" value="UniProtKB-UniRule"/>
</dbReference>
<evidence type="ECO:0000256" key="4">
    <source>
        <dbReference type="ARBA" id="ARBA00022692"/>
    </source>
</evidence>
<evidence type="ECO:0000256" key="7">
    <source>
        <dbReference type="ARBA" id="ARBA00023010"/>
    </source>
</evidence>
<proteinExistence type="inferred from homology"/>
<dbReference type="EMBL" id="JAUSUL010000002">
    <property type="protein sequence ID" value="MDQ0316232.1"/>
    <property type="molecule type" value="Genomic_DNA"/>
</dbReference>
<dbReference type="PRINTS" id="PR01506">
    <property type="entry name" value="TATBPROTEIN"/>
</dbReference>
<comment type="similarity">
    <text evidence="9">Belongs to the TatB family.</text>
</comment>
<organism evidence="12 13">
    <name type="scientific">Amorphus orientalis</name>
    <dbReference type="NCBI Taxonomy" id="649198"/>
    <lineage>
        <taxon>Bacteria</taxon>
        <taxon>Pseudomonadati</taxon>
        <taxon>Pseudomonadota</taxon>
        <taxon>Alphaproteobacteria</taxon>
        <taxon>Hyphomicrobiales</taxon>
        <taxon>Amorphaceae</taxon>
        <taxon>Amorphus</taxon>
    </lineage>
</organism>
<dbReference type="AlphaFoldDB" id="A0AAE3VQ43"/>
<comment type="caution">
    <text evidence="12">The sequence shown here is derived from an EMBL/GenBank/DDBJ whole genome shotgun (WGS) entry which is preliminary data.</text>
</comment>
<dbReference type="Gene3D" id="1.20.5.3310">
    <property type="match status" value="1"/>
</dbReference>
<name>A0AAE3VQ43_9HYPH</name>
<feature type="compositionally biased region" description="Low complexity" evidence="10">
    <location>
        <begin position="99"/>
        <end position="111"/>
    </location>
</feature>
<accession>A0AAE3VQ43</accession>
<gene>
    <name evidence="9" type="primary">tatB</name>
    <name evidence="12" type="ORF">J2S73_002689</name>
</gene>
<evidence type="ECO:0000313" key="12">
    <source>
        <dbReference type="EMBL" id="MDQ0316232.1"/>
    </source>
</evidence>
<evidence type="ECO:0000313" key="13">
    <source>
        <dbReference type="Proteomes" id="UP001229244"/>
    </source>
</evidence>
<dbReference type="GO" id="GO:0043953">
    <property type="term" value="P:protein transport by the Tat complex"/>
    <property type="evidence" value="ECO:0007669"/>
    <property type="project" value="UniProtKB-UniRule"/>
</dbReference>
<dbReference type="HAMAP" id="MF_00237">
    <property type="entry name" value="TatB"/>
    <property type="match status" value="1"/>
</dbReference>
<dbReference type="InterPro" id="IPR018448">
    <property type="entry name" value="TatB"/>
</dbReference>
<dbReference type="RefSeq" id="WP_306886061.1">
    <property type="nucleotide sequence ID" value="NZ_JAUSUL010000002.1"/>
</dbReference>
<feature type="transmembrane region" description="Helical" evidence="11">
    <location>
        <begin position="6"/>
        <end position="32"/>
    </location>
</feature>
<keyword evidence="7 9" id="KW-0811">Translocation</keyword>
<keyword evidence="8 9" id="KW-0472">Membrane</keyword>
<evidence type="ECO:0000256" key="1">
    <source>
        <dbReference type="ARBA" id="ARBA00004167"/>
    </source>
</evidence>
<keyword evidence="5 9" id="KW-0653">Protein transport</keyword>
<comment type="subunit">
    <text evidence="9">The Tat system comprises two distinct complexes: a TatABC complex, containing multiple copies of TatA, TatB and TatC subunits, and a separate TatA complex, containing only TatA subunits. Substrates initially bind to the TatABC complex, which probably triggers association of the separate TatA complex to form the active translocon.</text>
</comment>
<keyword evidence="3 9" id="KW-1003">Cell membrane</keyword>
<dbReference type="GO" id="GO:0033281">
    <property type="term" value="C:TAT protein transport complex"/>
    <property type="evidence" value="ECO:0007669"/>
    <property type="project" value="UniProtKB-UniRule"/>
</dbReference>
<protein>
    <recommendedName>
        <fullName evidence="9">Sec-independent protein translocase protein TatB</fullName>
    </recommendedName>
</protein>
<feature type="compositionally biased region" description="Low complexity" evidence="10">
    <location>
        <begin position="144"/>
        <end position="154"/>
    </location>
</feature>
<keyword evidence="6 9" id="KW-1133">Transmembrane helix</keyword>
<sequence>MFDIGWTELLVVAAIAILVVGPKELPSMLMTFGRTVGRMRRMANEFQSQFNDVLKEAERQANVDDVRKDIEKAGSVTDPFKSVRHMIDPNAGAKQPGQSDSAKSPASAASADNQAETGQSAATETTETPSSEAADTPPPQPVSTETEATLPATEPQRDAGVGGTQRS</sequence>
<keyword evidence="2 9" id="KW-0813">Transport</keyword>
<feature type="region of interest" description="Disordered" evidence="10">
    <location>
        <begin position="65"/>
        <end position="167"/>
    </location>
</feature>
<evidence type="ECO:0000256" key="9">
    <source>
        <dbReference type="HAMAP-Rule" id="MF_00237"/>
    </source>
</evidence>
<evidence type="ECO:0000256" key="2">
    <source>
        <dbReference type="ARBA" id="ARBA00022448"/>
    </source>
</evidence>
<dbReference type="Proteomes" id="UP001229244">
    <property type="component" value="Unassembled WGS sequence"/>
</dbReference>
<dbReference type="NCBIfam" id="TIGR01410">
    <property type="entry name" value="tatB"/>
    <property type="match status" value="1"/>
</dbReference>